<dbReference type="PANTHER" id="PTHR42921">
    <property type="entry name" value="ACETOACETYL-COA SYNTHETASE"/>
    <property type="match status" value="1"/>
</dbReference>
<keyword evidence="3" id="KW-1185">Reference proteome</keyword>
<dbReference type="InterPro" id="IPR042099">
    <property type="entry name" value="ANL_N_sf"/>
</dbReference>
<comment type="caution">
    <text evidence="2">The sequence shown here is derived from an EMBL/GenBank/DDBJ whole genome shotgun (WGS) entry which is preliminary data.</text>
</comment>
<dbReference type="PANTHER" id="PTHR42921:SF1">
    <property type="entry name" value="ACETOACETYL-COA SYNTHETASE"/>
    <property type="match status" value="1"/>
</dbReference>
<dbReference type="PROSITE" id="PS00455">
    <property type="entry name" value="AMP_BINDING"/>
    <property type="match status" value="1"/>
</dbReference>
<dbReference type="Gene3D" id="3.30.300.30">
    <property type="match status" value="1"/>
</dbReference>
<protein>
    <submittedName>
        <fullName evidence="2">Acetoacetyl-CoA synthetase</fullName>
    </submittedName>
</protein>
<dbReference type="Pfam" id="PF00501">
    <property type="entry name" value="AMP-binding"/>
    <property type="match status" value="1"/>
</dbReference>
<organism evidence="2 3">
    <name type="scientific">Caerostris extrusa</name>
    <name type="common">Bark spider</name>
    <name type="synonym">Caerostris bankana</name>
    <dbReference type="NCBI Taxonomy" id="172846"/>
    <lineage>
        <taxon>Eukaryota</taxon>
        <taxon>Metazoa</taxon>
        <taxon>Ecdysozoa</taxon>
        <taxon>Arthropoda</taxon>
        <taxon>Chelicerata</taxon>
        <taxon>Arachnida</taxon>
        <taxon>Araneae</taxon>
        <taxon>Araneomorphae</taxon>
        <taxon>Entelegynae</taxon>
        <taxon>Araneoidea</taxon>
        <taxon>Araneidae</taxon>
        <taxon>Caerostris</taxon>
    </lineage>
</organism>
<proteinExistence type="predicted"/>
<sequence>MPARNHCHPKINGIQTEVLKEKCKNVKKLKEDANFLIWNKKIPDTELEKFKIFIEEKYDLKFESYWDLHSWSVTNFPSYWEEVWNYFGLIATQPHEEVFKKIGPGIRDNREALLCLDEEGNFEKITFAELFQQVKLYAAAFRKHGLQKEDRVACYMSHRKETIYAFLAATSIGAIWGGPQPYFGARAASNIVSKLEPKFLIAVDRFLDYGDEYNILENLPTIAQSSPTLEKIIIVPTKDETLSKDISHIPNSCFLHHFLESGKTKGGEVPELIFEQLPFNHPISISFTSGTTGLPKGPVHSAGSLIGSIANLSLHWNLKCGDIAHSLYPMGWSVWNYYVTCLSLGVKLFLHSGSPYQMRDGSNLKMNSNFDHLKAIALGGSSVKIQNYKYIQSIVKENVLITNLYGATETLLPFSGNDYNLPVYASEVQVPSLGVDYKCVDSNGNAIIGHPGKFVVRVPFPALPLRIWKDENNEILNKNYLSQYPGAWFQHDVCHINPQTNGLVLEGRSDDVLIQNGERFGSADIYFAIHDIEEIQDYICVGQNKSNGDNRAILFIKMKQGYKFTPEFREKIMQKIDDELWTDCVPEVILEVPDIPRSEDCRSLHQRLIVDSHRDLKIVEVVVIVDSHRDLKIVESSLYQW</sequence>
<dbReference type="InterPro" id="IPR000873">
    <property type="entry name" value="AMP-dep_synth/lig_dom"/>
</dbReference>
<reference evidence="2 3" key="1">
    <citation type="submission" date="2021-06" db="EMBL/GenBank/DDBJ databases">
        <title>Caerostris extrusa draft genome.</title>
        <authorList>
            <person name="Kono N."/>
            <person name="Arakawa K."/>
        </authorList>
    </citation>
    <scope>NUCLEOTIDE SEQUENCE [LARGE SCALE GENOMIC DNA]</scope>
</reference>
<evidence type="ECO:0000313" key="2">
    <source>
        <dbReference type="EMBL" id="GIX73434.1"/>
    </source>
</evidence>
<dbReference type="GO" id="GO:0030729">
    <property type="term" value="F:acetoacetate-CoA ligase activity"/>
    <property type="evidence" value="ECO:0007669"/>
    <property type="project" value="TreeGrafter"/>
</dbReference>
<evidence type="ECO:0000259" key="1">
    <source>
        <dbReference type="Pfam" id="PF00501"/>
    </source>
</evidence>
<dbReference type="Proteomes" id="UP001054945">
    <property type="component" value="Unassembled WGS sequence"/>
</dbReference>
<name>A0AAV4MLP0_CAEEX</name>
<dbReference type="EMBL" id="BPLR01019952">
    <property type="protein sequence ID" value="GIX73434.1"/>
    <property type="molecule type" value="Genomic_DNA"/>
</dbReference>
<dbReference type="Gene3D" id="3.40.50.12780">
    <property type="entry name" value="N-terminal domain of ligase-like"/>
    <property type="match status" value="2"/>
</dbReference>
<evidence type="ECO:0000313" key="3">
    <source>
        <dbReference type="Proteomes" id="UP001054945"/>
    </source>
</evidence>
<dbReference type="InterPro" id="IPR020845">
    <property type="entry name" value="AMP-binding_CS"/>
</dbReference>
<dbReference type="InterPro" id="IPR045851">
    <property type="entry name" value="AMP-bd_C_sf"/>
</dbReference>
<dbReference type="SUPFAM" id="SSF56801">
    <property type="entry name" value="Acetyl-CoA synthetase-like"/>
    <property type="match status" value="1"/>
</dbReference>
<gene>
    <name evidence="2" type="primary">AACS</name>
    <name evidence="2" type="ORF">CEXT_45631</name>
</gene>
<accession>A0AAV4MLP0</accession>
<feature type="domain" description="AMP-dependent synthetase/ligase" evidence="1">
    <location>
        <begin position="109"/>
        <end position="354"/>
    </location>
</feature>
<dbReference type="AlphaFoldDB" id="A0AAV4MLP0"/>